<keyword evidence="10" id="KW-1185">Reference proteome</keyword>
<evidence type="ECO:0000256" key="2">
    <source>
        <dbReference type="ARBA" id="ARBA00008573"/>
    </source>
</evidence>
<dbReference type="PANTHER" id="PTHR12300">
    <property type="entry name" value="HVA22-LIKE PROTEINS"/>
    <property type="match status" value="1"/>
</dbReference>
<evidence type="ECO:0000256" key="3">
    <source>
        <dbReference type="ARBA" id="ARBA00019184"/>
    </source>
</evidence>
<dbReference type="Proteomes" id="UP001362899">
    <property type="component" value="Unassembled WGS sequence"/>
</dbReference>
<dbReference type="Pfam" id="PF03134">
    <property type="entry name" value="TB2_DP1_HVA22"/>
    <property type="match status" value="1"/>
</dbReference>
<evidence type="ECO:0000256" key="7">
    <source>
        <dbReference type="ARBA" id="ARBA00045873"/>
    </source>
</evidence>
<gene>
    <name evidence="9" type="ORF">DASB73_031710</name>
</gene>
<protein>
    <recommendedName>
        <fullName evidence="3 8">Protein YOP1</fullName>
    </recommendedName>
</protein>
<evidence type="ECO:0000256" key="1">
    <source>
        <dbReference type="ARBA" id="ARBA00004141"/>
    </source>
</evidence>
<comment type="function">
    <text evidence="7">Required to generate and maintain the structure of the tubular endoplasmic reticulum network and the vacuole. Induces high curvature in membranes and causes membrane tubule formation. Involved in membrane/vesicle trafficking.</text>
</comment>
<name>A0AAV5RM06_STABA</name>
<dbReference type="PANTHER" id="PTHR12300:SF161">
    <property type="entry name" value="RECEPTOR EXPRESSION-ENHANCING PROTEIN"/>
    <property type="match status" value="1"/>
</dbReference>
<dbReference type="InterPro" id="IPR004345">
    <property type="entry name" value="TB2_DP1_HVA22"/>
</dbReference>
<keyword evidence="6 8" id="KW-0472">Membrane</keyword>
<keyword evidence="4 8" id="KW-0812">Transmembrane</keyword>
<feature type="transmembrane region" description="Helical" evidence="8">
    <location>
        <begin position="116"/>
        <end position="139"/>
    </location>
</feature>
<comment type="caution">
    <text evidence="8">Lacks conserved residue(s) required for the propagation of feature annotation.</text>
</comment>
<feature type="transmembrane region" description="Helical" evidence="8">
    <location>
        <begin position="90"/>
        <end position="110"/>
    </location>
</feature>
<evidence type="ECO:0000313" key="10">
    <source>
        <dbReference type="Proteomes" id="UP001362899"/>
    </source>
</evidence>
<feature type="transmembrane region" description="Helical" evidence="8">
    <location>
        <begin position="60"/>
        <end position="78"/>
    </location>
</feature>
<evidence type="ECO:0000256" key="5">
    <source>
        <dbReference type="ARBA" id="ARBA00022989"/>
    </source>
</evidence>
<comment type="similarity">
    <text evidence="2 8">Belongs to the DP1 family.</text>
</comment>
<dbReference type="GO" id="GO:0016020">
    <property type="term" value="C:membrane"/>
    <property type="evidence" value="ECO:0007669"/>
    <property type="project" value="UniProtKB-SubCell"/>
</dbReference>
<evidence type="ECO:0000256" key="6">
    <source>
        <dbReference type="ARBA" id="ARBA00023136"/>
    </source>
</evidence>
<accession>A0AAV5RM06</accession>
<evidence type="ECO:0000313" key="9">
    <source>
        <dbReference type="EMBL" id="GMM52208.1"/>
    </source>
</evidence>
<comment type="caution">
    <text evidence="9">The sequence shown here is derived from an EMBL/GenBank/DDBJ whole genome shotgun (WGS) entry which is preliminary data.</text>
</comment>
<reference evidence="9 10" key="1">
    <citation type="journal article" date="2023" name="Elife">
        <title>Identification of key yeast species and microbe-microbe interactions impacting larval growth of Drosophila in the wild.</title>
        <authorList>
            <person name="Mure A."/>
            <person name="Sugiura Y."/>
            <person name="Maeda R."/>
            <person name="Honda K."/>
            <person name="Sakurai N."/>
            <person name="Takahashi Y."/>
            <person name="Watada M."/>
            <person name="Katoh T."/>
            <person name="Gotoh A."/>
            <person name="Gotoh Y."/>
            <person name="Taniguchi I."/>
            <person name="Nakamura K."/>
            <person name="Hayashi T."/>
            <person name="Katayama T."/>
            <person name="Uemura T."/>
            <person name="Hattori Y."/>
        </authorList>
    </citation>
    <scope>NUCLEOTIDE SEQUENCE [LARGE SCALE GENOMIC DNA]</scope>
    <source>
        <strain evidence="9 10">SB-73</strain>
    </source>
</reference>
<sequence>MSFQSTFKTYEKKLDTELSKCTFLVDIEKQFGAPKTYVSAIFVGLYLLLTYLNFGGIGELLANIASVVIPAYLSLVALETPGKTDDTEFLTYWVVYAFFTILEFWSSLLVNWIPAYWLLKTLFFLYLAFPSTGGAKLIYSSVLKPISSKIAQCPVASSLNDNESEKATKAE</sequence>
<evidence type="ECO:0000256" key="4">
    <source>
        <dbReference type="ARBA" id="ARBA00022692"/>
    </source>
</evidence>
<organism evidence="9 10">
    <name type="scientific">Starmerella bacillaris</name>
    <name type="common">Yeast</name>
    <name type="synonym">Candida zemplinina</name>
    <dbReference type="NCBI Taxonomy" id="1247836"/>
    <lineage>
        <taxon>Eukaryota</taxon>
        <taxon>Fungi</taxon>
        <taxon>Dikarya</taxon>
        <taxon>Ascomycota</taxon>
        <taxon>Saccharomycotina</taxon>
        <taxon>Dipodascomycetes</taxon>
        <taxon>Dipodascales</taxon>
        <taxon>Trichomonascaceae</taxon>
        <taxon>Starmerella</taxon>
    </lineage>
</organism>
<keyword evidence="5 8" id="KW-1133">Transmembrane helix</keyword>
<comment type="subcellular location">
    <subcellularLocation>
        <location evidence="1 8">Membrane</location>
        <topology evidence="1 8">Multi-pass membrane protein</topology>
    </subcellularLocation>
</comment>
<dbReference type="AlphaFoldDB" id="A0AAV5RM06"/>
<evidence type="ECO:0000256" key="8">
    <source>
        <dbReference type="RuleBase" id="RU362006"/>
    </source>
</evidence>
<dbReference type="EMBL" id="BTGC01000008">
    <property type="protein sequence ID" value="GMM52208.1"/>
    <property type="molecule type" value="Genomic_DNA"/>
</dbReference>
<proteinExistence type="inferred from homology"/>